<dbReference type="PANTHER" id="PTHR30204:SF58">
    <property type="entry name" value="HTH-TYPE TRANSCRIPTIONAL REGULATOR YFMP"/>
    <property type="match status" value="1"/>
</dbReference>
<dbReference type="InterPro" id="IPR000551">
    <property type="entry name" value="MerR-type_HTH_dom"/>
</dbReference>
<keyword evidence="1" id="KW-0238">DNA-binding</keyword>
<dbReference type="InterPro" id="IPR047057">
    <property type="entry name" value="MerR_fam"/>
</dbReference>
<dbReference type="Pfam" id="PF13411">
    <property type="entry name" value="MerR_1"/>
    <property type="match status" value="1"/>
</dbReference>
<dbReference type="PATRIC" id="fig|632772.20.peg.3337"/>
<protein>
    <submittedName>
        <fullName evidence="3">Putative MerR family transcriptional regulator</fullName>
    </submittedName>
</protein>
<feature type="domain" description="HTH merR-type" evidence="2">
    <location>
        <begin position="13"/>
        <end position="81"/>
    </location>
</feature>
<dbReference type="AlphaFoldDB" id="C1B6Y1"/>
<dbReference type="GO" id="GO:0003677">
    <property type="term" value="F:DNA binding"/>
    <property type="evidence" value="ECO:0007669"/>
    <property type="project" value="UniProtKB-KW"/>
</dbReference>
<sequence length="129" mass="14263">MVVDDESRARRGVYGITVASELSGFGTQALRFYEQHGLITPSRTSGGTRRYSDDDLVRLRRIAELITEGVNLTGIARVLDLEHANSALAGDNERLLEINNRLESDNAELRKHRPAAVTGDVRTQRGGCR</sequence>
<dbReference type="Proteomes" id="UP000002212">
    <property type="component" value="Chromosome"/>
</dbReference>
<dbReference type="KEGG" id="rop:ROP_31870"/>
<proteinExistence type="predicted"/>
<dbReference type="Gene3D" id="1.10.1660.10">
    <property type="match status" value="1"/>
</dbReference>
<accession>C1B6Y1</accession>
<gene>
    <name evidence="3" type="ordered locus">ROP_31870</name>
</gene>
<dbReference type="PROSITE" id="PS50937">
    <property type="entry name" value="HTH_MERR_2"/>
    <property type="match status" value="1"/>
</dbReference>
<evidence type="ECO:0000313" key="4">
    <source>
        <dbReference type="Proteomes" id="UP000002212"/>
    </source>
</evidence>
<reference evidence="3 4" key="1">
    <citation type="submission" date="2009-03" db="EMBL/GenBank/DDBJ databases">
        <title>Comparison of the complete genome sequences of Rhodococcus erythropolis PR4 and Rhodococcus opacus B4.</title>
        <authorList>
            <person name="Takarada H."/>
            <person name="Sekine M."/>
            <person name="Hosoyama A."/>
            <person name="Yamada R."/>
            <person name="Fujisawa T."/>
            <person name="Omata S."/>
            <person name="Shimizu A."/>
            <person name="Tsukatani N."/>
            <person name="Tanikawa S."/>
            <person name="Fujita N."/>
            <person name="Harayama S."/>
        </authorList>
    </citation>
    <scope>NUCLEOTIDE SEQUENCE [LARGE SCALE GENOMIC DNA]</scope>
    <source>
        <strain evidence="3 4">B4</strain>
    </source>
</reference>
<evidence type="ECO:0000259" key="2">
    <source>
        <dbReference type="PROSITE" id="PS50937"/>
    </source>
</evidence>
<dbReference type="GO" id="GO:0003700">
    <property type="term" value="F:DNA-binding transcription factor activity"/>
    <property type="evidence" value="ECO:0007669"/>
    <property type="project" value="InterPro"/>
</dbReference>
<dbReference type="RefSeq" id="WP_012690387.1">
    <property type="nucleotide sequence ID" value="NC_012522.1"/>
</dbReference>
<dbReference type="STRING" id="632772.ROP_31870"/>
<evidence type="ECO:0000256" key="1">
    <source>
        <dbReference type="ARBA" id="ARBA00023125"/>
    </source>
</evidence>
<evidence type="ECO:0000313" key="3">
    <source>
        <dbReference type="EMBL" id="BAH51434.1"/>
    </source>
</evidence>
<organism evidence="3 4">
    <name type="scientific">Rhodococcus opacus (strain B4)</name>
    <dbReference type="NCBI Taxonomy" id="632772"/>
    <lineage>
        <taxon>Bacteria</taxon>
        <taxon>Bacillati</taxon>
        <taxon>Actinomycetota</taxon>
        <taxon>Actinomycetes</taxon>
        <taxon>Mycobacteriales</taxon>
        <taxon>Nocardiaceae</taxon>
        <taxon>Rhodococcus</taxon>
    </lineage>
</organism>
<dbReference type="SUPFAM" id="SSF46955">
    <property type="entry name" value="Putative DNA-binding domain"/>
    <property type="match status" value="1"/>
</dbReference>
<dbReference type="EMBL" id="AP011115">
    <property type="protein sequence ID" value="BAH51434.1"/>
    <property type="molecule type" value="Genomic_DNA"/>
</dbReference>
<dbReference type="HOGENOM" id="CLU_060077_7_2_11"/>
<dbReference type="SMART" id="SM00422">
    <property type="entry name" value="HTH_MERR"/>
    <property type="match status" value="1"/>
</dbReference>
<name>C1B6Y1_RHOOB</name>
<dbReference type="InterPro" id="IPR009061">
    <property type="entry name" value="DNA-bd_dom_put_sf"/>
</dbReference>
<dbReference type="PANTHER" id="PTHR30204">
    <property type="entry name" value="REDOX-CYCLING DRUG-SENSING TRANSCRIPTIONAL ACTIVATOR SOXR"/>
    <property type="match status" value="1"/>
</dbReference>
<dbReference type="OrthoDB" id="5345718at2"/>